<feature type="transmembrane region" description="Helical" evidence="1">
    <location>
        <begin position="326"/>
        <end position="342"/>
    </location>
</feature>
<evidence type="ECO:0000313" key="2">
    <source>
        <dbReference type="EMBL" id="AFZ35322.1"/>
    </source>
</evidence>
<reference evidence="3" key="1">
    <citation type="journal article" date="2013" name="Proc. Natl. Acad. Sci. U.S.A.">
        <title>Improving the coverage of the cyanobacterial phylum using diversity-driven genome sequencing.</title>
        <authorList>
            <person name="Shih P.M."/>
            <person name="Wu D."/>
            <person name="Latifi A."/>
            <person name="Axen S.D."/>
            <person name="Fewer D.P."/>
            <person name="Talla E."/>
            <person name="Calteau A."/>
            <person name="Cai F."/>
            <person name="Tandeau de Marsac N."/>
            <person name="Rippka R."/>
            <person name="Herdman M."/>
            <person name="Sivonen K."/>
            <person name="Coursin T."/>
            <person name="Laurent T."/>
            <person name="Goodwin L."/>
            <person name="Nolan M."/>
            <person name="Davenport K.W."/>
            <person name="Han C.S."/>
            <person name="Rubin E.M."/>
            <person name="Eisen J.A."/>
            <person name="Woyke T."/>
            <person name="Gugger M."/>
            <person name="Kerfeld C.A."/>
        </authorList>
    </citation>
    <scope>NUCLEOTIDE SEQUENCE [LARGE SCALE GENOMIC DNA]</scope>
    <source>
        <strain evidence="3">ATCC 29371 / PCC 7437</strain>
    </source>
</reference>
<keyword evidence="3" id="KW-1185">Reference proteome</keyword>
<dbReference type="STRING" id="111780.Sta7437_1764"/>
<organism evidence="2 3">
    <name type="scientific">Stanieria cyanosphaera (strain ATCC 29371 / PCC 7437)</name>
    <dbReference type="NCBI Taxonomy" id="111780"/>
    <lineage>
        <taxon>Bacteria</taxon>
        <taxon>Bacillati</taxon>
        <taxon>Cyanobacteriota</taxon>
        <taxon>Cyanophyceae</taxon>
        <taxon>Pleurocapsales</taxon>
        <taxon>Dermocarpellaceae</taxon>
        <taxon>Stanieria</taxon>
    </lineage>
</organism>
<feature type="transmembrane region" description="Helical" evidence="1">
    <location>
        <begin position="287"/>
        <end position="306"/>
    </location>
</feature>
<dbReference type="HOGENOM" id="CLU_031448_0_0_3"/>
<feature type="transmembrane region" description="Helical" evidence="1">
    <location>
        <begin position="510"/>
        <end position="533"/>
    </location>
</feature>
<dbReference type="RefSeq" id="WP_015192993.1">
    <property type="nucleotide sequence ID" value="NC_019748.1"/>
</dbReference>
<dbReference type="AlphaFoldDB" id="K9XUH4"/>
<accession>K9XUH4</accession>
<feature type="transmembrane region" description="Helical" evidence="1">
    <location>
        <begin position="469"/>
        <end position="490"/>
    </location>
</feature>
<keyword evidence="1" id="KW-1133">Transmembrane helix</keyword>
<sequence length="557" mass="63394">MMHNFLEWNPQLFREIKGRLKTRNVVIVALLAIATQFFIGLIYFSQLPSSEPKFDQYSRYCFKVVDPYYRNHYGCETDLVGNWMINWQLLWLDIFITLSVVGIFGLLIVGTYLLIADVTQEESRGTLNFIRLTPQSATSILLGKLLGVPILLYLFVLVALPFNFIAGLGAKIPISLLLAFDGVIVASCAFFYSFALLFSLLNSKLPGFKPWVGSGVVLFFLFVTNTIIFNSYSVSNTPGDWLTLFHPGIVLPYLVDATYLPSQDVYSLDIENIAELLFYGQTFWHKASSGIGLVLLNYCLWTYWLWQGLKRRFHNPVSTLLSKSQSYWFTGCFTAVALGFTLQTTEEYRLFENFSMLQCFLVVMFLGLIAVLSPHRQTLQDWARYRHQLKKEGKFLWQELIFGEKSPSTVAIAINLLIAMIYIIPSLFLFPFENKTLPAFWGLILTTNMILFYTAIAQWLLTIKTPRRAIWAAVSIFTLIVLPPFILGITRLDPHSSPAIWLFTFIPTVATKYTTMSTVIVAILGQWLAIALVSLQMTRQLRQAGASETKILLSQVN</sequence>
<feature type="transmembrane region" description="Helical" evidence="1">
    <location>
        <begin position="89"/>
        <end position="115"/>
    </location>
</feature>
<feature type="transmembrane region" description="Helical" evidence="1">
    <location>
        <begin position="24"/>
        <end position="44"/>
    </location>
</feature>
<dbReference type="EMBL" id="CP003653">
    <property type="protein sequence ID" value="AFZ35322.1"/>
    <property type="molecule type" value="Genomic_DNA"/>
</dbReference>
<proteinExistence type="predicted"/>
<dbReference type="Proteomes" id="UP000010473">
    <property type="component" value="Chromosome"/>
</dbReference>
<feature type="transmembrane region" description="Helical" evidence="1">
    <location>
        <begin position="410"/>
        <end position="432"/>
    </location>
</feature>
<evidence type="ECO:0000256" key="1">
    <source>
        <dbReference type="SAM" id="Phobius"/>
    </source>
</evidence>
<feature type="transmembrane region" description="Helical" evidence="1">
    <location>
        <begin position="354"/>
        <end position="372"/>
    </location>
</feature>
<protein>
    <submittedName>
        <fullName evidence="2">Uncharacterized protein</fullName>
    </submittedName>
</protein>
<evidence type="ECO:0000313" key="3">
    <source>
        <dbReference type="Proteomes" id="UP000010473"/>
    </source>
</evidence>
<dbReference type="PATRIC" id="fig|111780.3.peg.1840"/>
<dbReference type="eggNOG" id="COG1668">
    <property type="taxonomic scope" value="Bacteria"/>
</dbReference>
<keyword evidence="1" id="KW-0472">Membrane</keyword>
<feature type="transmembrane region" description="Helical" evidence="1">
    <location>
        <begin position="174"/>
        <end position="199"/>
    </location>
</feature>
<name>K9XUH4_STAC7</name>
<keyword evidence="1" id="KW-0812">Transmembrane</keyword>
<feature type="transmembrane region" description="Helical" evidence="1">
    <location>
        <begin position="136"/>
        <end position="162"/>
    </location>
</feature>
<feature type="transmembrane region" description="Helical" evidence="1">
    <location>
        <begin position="211"/>
        <end position="232"/>
    </location>
</feature>
<gene>
    <name evidence="2" type="ordered locus">Sta7437_1764</name>
</gene>
<dbReference type="OrthoDB" id="458286at2"/>
<dbReference type="KEGG" id="scs:Sta7437_1764"/>
<feature type="transmembrane region" description="Helical" evidence="1">
    <location>
        <begin position="438"/>
        <end position="457"/>
    </location>
</feature>